<gene>
    <name evidence="2" type="ORF">CI088_11455</name>
</gene>
<proteinExistence type="predicted"/>
<comment type="caution">
    <text evidence="2">The sequence shown here is derived from an EMBL/GenBank/DDBJ whole genome shotgun (WGS) entry which is preliminary data.</text>
</comment>
<reference evidence="2 3" key="1">
    <citation type="submission" date="2017-11" db="EMBL/GenBank/DDBJ databases">
        <title>Draft genome sequence of Enterococcus plantarum TRW2 strain isolated from lettuce.</title>
        <authorList>
            <person name="Kim E.B."/>
            <person name="Marco M.L."/>
            <person name="Williams T.R."/>
            <person name="You I.H."/>
        </authorList>
    </citation>
    <scope>NUCLEOTIDE SEQUENCE [LARGE SCALE GENOMIC DNA]</scope>
    <source>
        <strain evidence="2 3">TRW2</strain>
    </source>
</reference>
<keyword evidence="3" id="KW-1185">Reference proteome</keyword>
<accession>A0A2W3ZD21</accession>
<dbReference type="AlphaFoldDB" id="A0A2W3ZD21"/>
<dbReference type="EMBL" id="PIEU01000092">
    <property type="protein sequence ID" value="PZL71984.1"/>
    <property type="molecule type" value="Genomic_DNA"/>
</dbReference>
<keyword evidence="1" id="KW-0472">Membrane</keyword>
<keyword evidence="1" id="KW-0812">Transmembrane</keyword>
<keyword evidence="1" id="KW-1133">Transmembrane helix</keyword>
<dbReference type="RefSeq" id="WP_111248291.1">
    <property type="nucleotide sequence ID" value="NZ_PIEU01000092.1"/>
</dbReference>
<sequence>MNFNVDLGSDDGWFMKISEEYSFVGFLQWRYNNWSDRLFPEAMLYLIFLVPLFIHHLISACAWILFSYSLVRIFVGTVDRKNFLVAFYHLDLSISGL</sequence>
<organism evidence="2 3">
    <name type="scientific">Enterococcus plantarum</name>
    <dbReference type="NCBI Taxonomy" id="1077675"/>
    <lineage>
        <taxon>Bacteria</taxon>
        <taxon>Bacillati</taxon>
        <taxon>Bacillota</taxon>
        <taxon>Bacilli</taxon>
        <taxon>Lactobacillales</taxon>
        <taxon>Enterococcaceae</taxon>
        <taxon>Enterococcus</taxon>
    </lineage>
</organism>
<evidence type="ECO:0000313" key="3">
    <source>
        <dbReference type="Proteomes" id="UP000249828"/>
    </source>
</evidence>
<evidence type="ECO:0000256" key="1">
    <source>
        <dbReference type="SAM" id="Phobius"/>
    </source>
</evidence>
<name>A0A2W3ZD21_9ENTE</name>
<feature type="transmembrane region" description="Helical" evidence="1">
    <location>
        <begin position="42"/>
        <end position="66"/>
    </location>
</feature>
<protein>
    <submittedName>
        <fullName evidence="2">Uncharacterized protein</fullName>
    </submittedName>
</protein>
<dbReference type="Proteomes" id="UP000249828">
    <property type="component" value="Unassembled WGS sequence"/>
</dbReference>
<evidence type="ECO:0000313" key="2">
    <source>
        <dbReference type="EMBL" id="PZL71984.1"/>
    </source>
</evidence>